<accession>A0A9K3NBN5</accession>
<feature type="compositionally biased region" description="Pro residues" evidence="1">
    <location>
        <begin position="1"/>
        <end position="11"/>
    </location>
</feature>
<evidence type="ECO:0000256" key="1">
    <source>
        <dbReference type="SAM" id="MobiDB-lite"/>
    </source>
</evidence>
<name>A0A9K3NBN5_HELAN</name>
<dbReference type="EMBL" id="MNCJ02000323">
    <property type="protein sequence ID" value="KAF5794269.1"/>
    <property type="molecule type" value="Genomic_DNA"/>
</dbReference>
<evidence type="ECO:0000313" key="2">
    <source>
        <dbReference type="EMBL" id="KAF5794269.1"/>
    </source>
</evidence>
<keyword evidence="3" id="KW-1185">Reference proteome</keyword>
<keyword evidence="2" id="KW-0456">Lyase</keyword>
<feature type="region of interest" description="Disordered" evidence="1">
    <location>
        <begin position="1"/>
        <end position="32"/>
    </location>
</feature>
<protein>
    <submittedName>
        <fullName evidence="2">Pectin lyase/virulence factor</fullName>
    </submittedName>
</protein>
<comment type="caution">
    <text evidence="2">The sequence shown here is derived from an EMBL/GenBank/DDBJ whole genome shotgun (WGS) entry which is preliminary data.</text>
</comment>
<dbReference type="InterPro" id="IPR011050">
    <property type="entry name" value="Pectin_lyase_fold/virulence"/>
</dbReference>
<dbReference type="GO" id="GO:0016829">
    <property type="term" value="F:lyase activity"/>
    <property type="evidence" value="ECO:0007669"/>
    <property type="project" value="UniProtKB-KW"/>
</dbReference>
<dbReference type="AlphaFoldDB" id="A0A9K3NBN5"/>
<dbReference type="Gramene" id="mRNA:HanXRQr2_Chr08g0326201">
    <property type="protein sequence ID" value="mRNA:HanXRQr2_Chr08g0326201"/>
    <property type="gene ID" value="HanXRQr2_Chr08g0326201"/>
</dbReference>
<reference evidence="2" key="1">
    <citation type="journal article" date="2017" name="Nature">
        <title>The sunflower genome provides insights into oil metabolism, flowering and Asterid evolution.</title>
        <authorList>
            <person name="Badouin H."/>
            <person name="Gouzy J."/>
            <person name="Grassa C.J."/>
            <person name="Murat F."/>
            <person name="Staton S.E."/>
            <person name="Cottret L."/>
            <person name="Lelandais-Briere C."/>
            <person name="Owens G.L."/>
            <person name="Carrere S."/>
            <person name="Mayjonade B."/>
            <person name="Legrand L."/>
            <person name="Gill N."/>
            <person name="Kane N.C."/>
            <person name="Bowers J.E."/>
            <person name="Hubner S."/>
            <person name="Bellec A."/>
            <person name="Berard A."/>
            <person name="Berges H."/>
            <person name="Blanchet N."/>
            <person name="Boniface M.C."/>
            <person name="Brunel D."/>
            <person name="Catrice O."/>
            <person name="Chaidir N."/>
            <person name="Claudel C."/>
            <person name="Donnadieu C."/>
            <person name="Faraut T."/>
            <person name="Fievet G."/>
            <person name="Helmstetter N."/>
            <person name="King M."/>
            <person name="Knapp S.J."/>
            <person name="Lai Z."/>
            <person name="Le Paslier M.C."/>
            <person name="Lippi Y."/>
            <person name="Lorenzon L."/>
            <person name="Mandel J.R."/>
            <person name="Marage G."/>
            <person name="Marchand G."/>
            <person name="Marquand E."/>
            <person name="Bret-Mestries E."/>
            <person name="Morien E."/>
            <person name="Nambeesan S."/>
            <person name="Nguyen T."/>
            <person name="Pegot-Espagnet P."/>
            <person name="Pouilly N."/>
            <person name="Raftis F."/>
            <person name="Sallet E."/>
            <person name="Schiex T."/>
            <person name="Thomas J."/>
            <person name="Vandecasteele C."/>
            <person name="Vares D."/>
            <person name="Vear F."/>
            <person name="Vautrin S."/>
            <person name="Crespi M."/>
            <person name="Mangin B."/>
            <person name="Burke J.M."/>
            <person name="Salse J."/>
            <person name="Munos S."/>
            <person name="Vincourt P."/>
            <person name="Rieseberg L.H."/>
            <person name="Langlade N.B."/>
        </authorList>
    </citation>
    <scope>NUCLEOTIDE SEQUENCE</scope>
    <source>
        <tissue evidence="2">Leaves</tissue>
    </source>
</reference>
<evidence type="ECO:0000313" key="3">
    <source>
        <dbReference type="Proteomes" id="UP000215914"/>
    </source>
</evidence>
<feature type="compositionally biased region" description="Low complexity" evidence="1">
    <location>
        <begin position="12"/>
        <end position="21"/>
    </location>
</feature>
<gene>
    <name evidence="2" type="ORF">HanXRQr2_Chr08g0326201</name>
</gene>
<dbReference type="Proteomes" id="UP000215914">
    <property type="component" value="Unassembled WGS sequence"/>
</dbReference>
<proteinExistence type="predicted"/>
<dbReference type="SUPFAM" id="SSF51126">
    <property type="entry name" value="Pectin lyase-like"/>
    <property type="match status" value="1"/>
</dbReference>
<organism evidence="2 3">
    <name type="scientific">Helianthus annuus</name>
    <name type="common">Common sunflower</name>
    <dbReference type="NCBI Taxonomy" id="4232"/>
    <lineage>
        <taxon>Eukaryota</taxon>
        <taxon>Viridiplantae</taxon>
        <taxon>Streptophyta</taxon>
        <taxon>Embryophyta</taxon>
        <taxon>Tracheophyta</taxon>
        <taxon>Spermatophyta</taxon>
        <taxon>Magnoliopsida</taxon>
        <taxon>eudicotyledons</taxon>
        <taxon>Gunneridae</taxon>
        <taxon>Pentapetalae</taxon>
        <taxon>asterids</taxon>
        <taxon>campanulids</taxon>
        <taxon>Asterales</taxon>
        <taxon>Asteraceae</taxon>
        <taxon>Asteroideae</taxon>
        <taxon>Heliantheae alliance</taxon>
        <taxon>Heliantheae</taxon>
        <taxon>Helianthus</taxon>
    </lineage>
</organism>
<dbReference type="InterPro" id="IPR012334">
    <property type="entry name" value="Pectin_lyas_fold"/>
</dbReference>
<dbReference type="Gene3D" id="2.160.20.10">
    <property type="entry name" value="Single-stranded right-handed beta-helix, Pectin lyase-like"/>
    <property type="match status" value="1"/>
</dbReference>
<sequence length="82" mass="8463">MPPKVKAPLAPPVGKALAAPPENDNDGGPVTDAAATYNVLDFGAKGDGSSDDTKLSRLKFLAVGTLLSLSCSEIGRRRLHTC</sequence>
<reference evidence="2" key="2">
    <citation type="submission" date="2020-06" db="EMBL/GenBank/DDBJ databases">
        <title>Helianthus annuus Genome sequencing and assembly Release 2.</title>
        <authorList>
            <person name="Gouzy J."/>
            <person name="Langlade N."/>
            <person name="Munos S."/>
        </authorList>
    </citation>
    <scope>NUCLEOTIDE SEQUENCE</scope>
    <source>
        <tissue evidence="2">Leaves</tissue>
    </source>
</reference>